<dbReference type="Proteomes" id="UP000067625">
    <property type="component" value="Chromosome"/>
</dbReference>
<sequence length="76" mass="8929">MKVGIIEGSHDDKCYNACYDYLVNLYMKEMERQCDSHKQNDSEINNLGTHGDELGTQLFRNTQKRPFLNRMTINKN</sequence>
<dbReference type="AlphaFoldDB" id="A0A0M4FY30"/>
<evidence type="ECO:0000313" key="2">
    <source>
        <dbReference type="Proteomes" id="UP000067625"/>
    </source>
</evidence>
<reference evidence="2" key="1">
    <citation type="submission" date="2015-08" db="EMBL/GenBank/DDBJ databases">
        <title>Genome sequencing project for genomic taxonomy and phylogenomics of Bacillus-like bacteria.</title>
        <authorList>
            <person name="Liu B."/>
            <person name="Wang J."/>
            <person name="Zhu Y."/>
            <person name="Liu G."/>
            <person name="Chen Q."/>
            <person name="Chen Z."/>
            <person name="Lan J."/>
            <person name="Che J."/>
            <person name="Ge C."/>
            <person name="Shi H."/>
            <person name="Pan Z."/>
            <person name="Liu X."/>
        </authorList>
    </citation>
    <scope>NUCLEOTIDE SEQUENCE [LARGE SCALE GENOMIC DNA]</scope>
    <source>
        <strain evidence="2">FJAT-4402</strain>
    </source>
</reference>
<protein>
    <submittedName>
        <fullName evidence="1">Uncharacterized protein</fullName>
    </submittedName>
</protein>
<evidence type="ECO:0000313" key="1">
    <source>
        <dbReference type="EMBL" id="ALC82150.1"/>
    </source>
</evidence>
<gene>
    <name evidence="1" type="ORF">AM592_11555</name>
</gene>
<proteinExistence type="predicted"/>
<keyword evidence="2" id="KW-1185">Reference proteome</keyword>
<dbReference type="EMBL" id="CP012600">
    <property type="protein sequence ID" value="ALC82150.1"/>
    <property type="molecule type" value="Genomic_DNA"/>
</dbReference>
<organism evidence="1 2">
    <name type="scientific">Bacillus gobiensis</name>
    <dbReference type="NCBI Taxonomy" id="1441095"/>
    <lineage>
        <taxon>Bacteria</taxon>
        <taxon>Bacillati</taxon>
        <taxon>Bacillota</taxon>
        <taxon>Bacilli</taxon>
        <taxon>Bacillales</taxon>
        <taxon>Bacillaceae</taxon>
        <taxon>Bacillus</taxon>
    </lineage>
</organism>
<dbReference type="PATRIC" id="fig|1441095.3.peg.2519"/>
<name>A0A0M4FY30_9BACI</name>
<accession>A0A0M4FY30</accession>
<reference evidence="1 2" key="2">
    <citation type="journal article" date="2016" name="Int. J. Syst. Evol. Microbiol.">
        <title>Bacillus gobiensis sp. nov., isolated from a soil sample.</title>
        <authorList>
            <person name="Liu B."/>
            <person name="Liu G.H."/>
            <person name="Cetin S."/>
            <person name="Schumann P."/>
            <person name="Pan Z.Z."/>
            <person name="Chen Q.Q."/>
        </authorList>
    </citation>
    <scope>NUCLEOTIDE SEQUENCE [LARGE SCALE GENOMIC DNA]</scope>
    <source>
        <strain evidence="1 2">FJAT-4402</strain>
    </source>
</reference>